<sequence>MSYRTDPYVRCIKRRRTGKHKDCSNSGLPRGIQGKIQVTFDIFKRWRANESVFNQFRYARRTNTDV</sequence>
<dbReference type="AlphaFoldDB" id="A0A061R973"/>
<dbReference type="EMBL" id="GBEZ01017856">
    <property type="protein sequence ID" value="JAC68518.1"/>
    <property type="molecule type" value="Transcribed_RNA"/>
</dbReference>
<evidence type="ECO:0000313" key="1">
    <source>
        <dbReference type="EMBL" id="JAC68518.1"/>
    </source>
</evidence>
<protein>
    <submittedName>
        <fullName evidence="1">Uncharacterized protein</fullName>
    </submittedName>
</protein>
<proteinExistence type="predicted"/>
<name>A0A061R973_9CHLO</name>
<feature type="non-terminal residue" evidence="1">
    <location>
        <position position="66"/>
    </location>
</feature>
<accession>A0A061R973</accession>
<gene>
    <name evidence="1" type="ORF">TSPGSL018_8519</name>
</gene>
<reference evidence="1" key="1">
    <citation type="submission" date="2014-05" db="EMBL/GenBank/DDBJ databases">
        <title>The transcriptome of the halophilic microalga Tetraselmis sp. GSL018 isolated from the Great Salt Lake, Utah.</title>
        <authorList>
            <person name="Jinkerson R.E."/>
            <person name="D'Adamo S."/>
            <person name="Posewitz M.C."/>
        </authorList>
    </citation>
    <scope>NUCLEOTIDE SEQUENCE</scope>
    <source>
        <strain evidence="1">GSL018</strain>
    </source>
</reference>
<organism evidence="1">
    <name type="scientific">Tetraselmis sp. GSL018</name>
    <dbReference type="NCBI Taxonomy" id="582737"/>
    <lineage>
        <taxon>Eukaryota</taxon>
        <taxon>Viridiplantae</taxon>
        <taxon>Chlorophyta</taxon>
        <taxon>core chlorophytes</taxon>
        <taxon>Chlorodendrophyceae</taxon>
        <taxon>Chlorodendrales</taxon>
        <taxon>Chlorodendraceae</taxon>
        <taxon>Tetraselmis</taxon>
    </lineage>
</organism>